<reference evidence="1 2" key="1">
    <citation type="submission" date="2018-12" db="EMBL/GenBank/DDBJ databases">
        <authorList>
            <consortium name="Pathogen Informatics"/>
        </authorList>
    </citation>
    <scope>NUCLEOTIDE SEQUENCE [LARGE SCALE GENOMIC DNA]</scope>
    <source>
        <strain evidence="1 2">NCTC11466</strain>
    </source>
</reference>
<organism evidence="1 2">
    <name type="scientific">Cedecea lapagei</name>
    <dbReference type="NCBI Taxonomy" id="158823"/>
    <lineage>
        <taxon>Bacteria</taxon>
        <taxon>Pseudomonadati</taxon>
        <taxon>Pseudomonadota</taxon>
        <taxon>Gammaproteobacteria</taxon>
        <taxon>Enterobacterales</taxon>
        <taxon>Enterobacteriaceae</taxon>
        <taxon>Cedecea</taxon>
    </lineage>
</organism>
<dbReference type="KEGG" id="clap:NCTC11466_03551"/>
<dbReference type="AlphaFoldDB" id="A0A447V5W4"/>
<keyword evidence="2" id="KW-1185">Reference proteome</keyword>
<dbReference type="EMBL" id="LR134201">
    <property type="protein sequence ID" value="VEC00277.1"/>
    <property type="molecule type" value="Genomic_DNA"/>
</dbReference>
<sequence>MAEALMTIEEYSLKLKVSPHTIYRNPLKYHMFKVGGLWRASNESLEKFSAPNNNVTRLAVVGGKEFKKCRSSKEVKSGGWTSHHQMEKELDALLAPRKKQKHRSITTS</sequence>
<proteinExistence type="predicted"/>
<protein>
    <submittedName>
        <fullName evidence="1">Uncharacterized protein</fullName>
    </submittedName>
</protein>
<name>A0A447V5W4_9ENTR</name>
<evidence type="ECO:0000313" key="1">
    <source>
        <dbReference type="EMBL" id="VEC00277.1"/>
    </source>
</evidence>
<evidence type="ECO:0000313" key="2">
    <source>
        <dbReference type="Proteomes" id="UP000274122"/>
    </source>
</evidence>
<gene>
    <name evidence="1" type="ORF">NCTC11466_03551</name>
</gene>
<accession>A0A447V5W4</accession>
<dbReference type="Proteomes" id="UP000274122">
    <property type="component" value="Chromosome"/>
</dbReference>